<evidence type="ECO:0000256" key="1">
    <source>
        <dbReference type="ARBA" id="ARBA00022603"/>
    </source>
</evidence>
<dbReference type="PANTHER" id="PTHR43464">
    <property type="entry name" value="METHYLTRANSFERASE"/>
    <property type="match status" value="1"/>
</dbReference>
<evidence type="ECO:0000259" key="4">
    <source>
        <dbReference type="Pfam" id="PF08241"/>
    </source>
</evidence>
<keyword evidence="3" id="KW-0949">S-adenosyl-L-methionine</keyword>
<evidence type="ECO:0000313" key="5">
    <source>
        <dbReference type="EMBL" id="RFU42642.1"/>
    </source>
</evidence>
<dbReference type="PANTHER" id="PTHR43464:SF19">
    <property type="entry name" value="UBIQUINONE BIOSYNTHESIS O-METHYLTRANSFERASE, MITOCHONDRIAL"/>
    <property type="match status" value="1"/>
</dbReference>
<dbReference type="GO" id="GO:0032259">
    <property type="term" value="P:methylation"/>
    <property type="evidence" value="ECO:0007669"/>
    <property type="project" value="UniProtKB-KW"/>
</dbReference>
<keyword evidence="6" id="KW-1185">Reference proteome</keyword>
<dbReference type="AlphaFoldDB" id="A0A372JRJ7"/>
<dbReference type="InterPro" id="IPR013216">
    <property type="entry name" value="Methyltransf_11"/>
</dbReference>
<keyword evidence="2 5" id="KW-0808">Transferase</keyword>
<dbReference type="Gene3D" id="3.40.50.150">
    <property type="entry name" value="Vaccinia Virus protein VP39"/>
    <property type="match status" value="1"/>
</dbReference>
<gene>
    <name evidence="5" type="ORF">DZF91_05800</name>
</gene>
<keyword evidence="1 5" id="KW-0489">Methyltransferase</keyword>
<feature type="domain" description="Methyltransferase type 11" evidence="4">
    <location>
        <begin position="29"/>
        <end position="124"/>
    </location>
</feature>
<comment type="caution">
    <text evidence="5">The sequence shown here is derived from an EMBL/GenBank/DDBJ whole genome shotgun (WGS) entry which is preliminary data.</text>
</comment>
<evidence type="ECO:0000256" key="3">
    <source>
        <dbReference type="ARBA" id="ARBA00022691"/>
    </source>
</evidence>
<dbReference type="Proteomes" id="UP000261811">
    <property type="component" value="Unassembled WGS sequence"/>
</dbReference>
<name>A0A372JRJ7_9ACTN</name>
<dbReference type="EMBL" id="QURH01000110">
    <property type="protein sequence ID" value="RFU42642.1"/>
    <property type="molecule type" value="Genomic_DNA"/>
</dbReference>
<evidence type="ECO:0000313" key="6">
    <source>
        <dbReference type="Proteomes" id="UP000261811"/>
    </source>
</evidence>
<sequence length="216" mass="23857">MERGGRWNHNIHYHRRILGAVPEGARTALDVGCGEGMLARALRRTVPAVTGIDLDEPSLEQARAYGDDIDYVRGDFLDHRFLRDHGVEDASFDVVASVATLHHMDATAGLVRMRELVRPGGVLAVVGLARDELPRDLPRVAAATAAGAVYRVLKGHWEHPSPMVWPPPVTYREMAELAAGLLPGAEFRRHLLWRYSIVWRRPSGRGVSHSGRVISG</sequence>
<dbReference type="GO" id="GO:0008757">
    <property type="term" value="F:S-adenosylmethionine-dependent methyltransferase activity"/>
    <property type="evidence" value="ECO:0007669"/>
    <property type="project" value="InterPro"/>
</dbReference>
<accession>A0A372JRJ7</accession>
<reference evidence="5 6" key="1">
    <citation type="submission" date="2018-08" db="EMBL/GenBank/DDBJ databases">
        <title>Actinomadura jelena sp. nov., a novel Actinomycete isolated from soil in Chad.</title>
        <authorList>
            <person name="Shi L."/>
        </authorList>
    </citation>
    <scope>NUCLEOTIDE SEQUENCE [LARGE SCALE GENOMIC DNA]</scope>
    <source>
        <strain evidence="5 6">NEAU-G17</strain>
    </source>
</reference>
<proteinExistence type="predicted"/>
<organism evidence="5 6">
    <name type="scientific">Actinomadura logoneensis</name>
    <dbReference type="NCBI Taxonomy" id="2293572"/>
    <lineage>
        <taxon>Bacteria</taxon>
        <taxon>Bacillati</taxon>
        <taxon>Actinomycetota</taxon>
        <taxon>Actinomycetes</taxon>
        <taxon>Streptosporangiales</taxon>
        <taxon>Thermomonosporaceae</taxon>
        <taxon>Actinomadura</taxon>
    </lineage>
</organism>
<dbReference type="CDD" id="cd02440">
    <property type="entry name" value="AdoMet_MTases"/>
    <property type="match status" value="1"/>
</dbReference>
<dbReference type="OrthoDB" id="6064711at2"/>
<protein>
    <submittedName>
        <fullName evidence="5">Class I SAM-dependent methyltransferase</fullName>
    </submittedName>
</protein>
<evidence type="ECO:0000256" key="2">
    <source>
        <dbReference type="ARBA" id="ARBA00022679"/>
    </source>
</evidence>
<dbReference type="SUPFAM" id="SSF53335">
    <property type="entry name" value="S-adenosyl-L-methionine-dependent methyltransferases"/>
    <property type="match status" value="1"/>
</dbReference>
<dbReference type="Pfam" id="PF08241">
    <property type="entry name" value="Methyltransf_11"/>
    <property type="match status" value="1"/>
</dbReference>
<dbReference type="InterPro" id="IPR029063">
    <property type="entry name" value="SAM-dependent_MTases_sf"/>
</dbReference>